<evidence type="ECO:0000256" key="3">
    <source>
        <dbReference type="PROSITE-ProRule" id="PRU01005"/>
    </source>
</evidence>
<dbReference type="PANTHER" id="PTHR11474:SF126">
    <property type="entry name" value="TYROSINASE-LIKE PROTEIN TYR-1-RELATED"/>
    <property type="match status" value="1"/>
</dbReference>
<dbReference type="InterPro" id="IPR002227">
    <property type="entry name" value="Tyrosinase_Cu-bd"/>
</dbReference>
<dbReference type="GO" id="GO:0016491">
    <property type="term" value="F:oxidoreductase activity"/>
    <property type="evidence" value="ECO:0007669"/>
    <property type="project" value="InterPro"/>
</dbReference>
<keyword evidence="1" id="KW-0479">Metal-binding</keyword>
<dbReference type="Pfam" id="PF00264">
    <property type="entry name" value="Tyrosinase"/>
    <property type="match status" value="5"/>
</dbReference>
<evidence type="ECO:0000256" key="4">
    <source>
        <dbReference type="SAM" id="MobiDB-lite"/>
    </source>
</evidence>
<dbReference type="PANTHER" id="PTHR11474">
    <property type="entry name" value="TYROSINASE FAMILY MEMBER"/>
    <property type="match status" value="1"/>
</dbReference>
<comment type="caution">
    <text evidence="6">The sequence shown here is derived from an EMBL/GenBank/DDBJ whole genome shotgun (WGS) entry which is preliminary data.</text>
</comment>
<proteinExistence type="predicted"/>
<organism evidence="6 7">
    <name type="scientific">Diploscapter pachys</name>
    <dbReference type="NCBI Taxonomy" id="2018661"/>
    <lineage>
        <taxon>Eukaryota</taxon>
        <taxon>Metazoa</taxon>
        <taxon>Ecdysozoa</taxon>
        <taxon>Nematoda</taxon>
        <taxon>Chromadorea</taxon>
        <taxon>Rhabditida</taxon>
        <taxon>Rhabditina</taxon>
        <taxon>Rhabditomorpha</taxon>
        <taxon>Rhabditoidea</taxon>
        <taxon>Rhabditidae</taxon>
        <taxon>Diploscapter</taxon>
    </lineage>
</organism>
<feature type="domain" description="ShKT" evidence="5">
    <location>
        <begin position="1038"/>
        <end position="1071"/>
    </location>
</feature>
<evidence type="ECO:0000256" key="1">
    <source>
        <dbReference type="ARBA" id="ARBA00022723"/>
    </source>
</evidence>
<dbReference type="InterPro" id="IPR003582">
    <property type="entry name" value="ShKT_dom"/>
</dbReference>
<feature type="domain" description="ShKT" evidence="5">
    <location>
        <begin position="391"/>
        <end position="425"/>
    </location>
</feature>
<keyword evidence="2" id="KW-0186">Copper</keyword>
<dbReference type="InterPro" id="IPR008922">
    <property type="entry name" value="Di-copper_centre_dom_sf"/>
</dbReference>
<dbReference type="PROSITE" id="PS00497">
    <property type="entry name" value="TYROSINASE_1"/>
    <property type="match status" value="2"/>
</dbReference>
<feature type="disulfide bond" evidence="3">
    <location>
        <begin position="994"/>
        <end position="1028"/>
    </location>
</feature>
<evidence type="ECO:0000256" key="2">
    <source>
        <dbReference type="ARBA" id="ARBA00023008"/>
    </source>
</evidence>
<dbReference type="Gene3D" id="1.10.1280.10">
    <property type="entry name" value="Di-copper center containing domain from catechol oxidase"/>
    <property type="match status" value="5"/>
</dbReference>
<accession>A0A2A2LIJ1</accession>
<comment type="caution">
    <text evidence="3">Lacks conserved residue(s) required for the propagation of feature annotation.</text>
</comment>
<feature type="domain" description="ShKT" evidence="5">
    <location>
        <begin position="933"/>
        <end position="967"/>
    </location>
</feature>
<sequence length="2264" mass="251877">MARDHKKKKITLPPGISSINQANAAADFASIPSQIYQCMDLDCVCVYIENSIVAPDGSCTLKDGSKVEKVVRKEIRQLSEDERQRLFKALQTLKDSGEYDYFARLHKHGDKAASAHSGPGFLGWHREFNKRMEFAIRQIDPSLSLPYYDMTLDGVLPEGEANNSVIFSKYLLGESFGVYPTNSIINGPFAGWTSTEGCPYEAGPHYTEAAHGSGHNFVGGDMSELITAAIDPIFFFFHSFVDKIWEDWRQLRQTRAEREIQYPKDNDRCAAVQHFVGANMYPFSPLKNIDGLSNKYTDNLYSYAPKPTCSRANPDGCNSEFLFCDFRNNTARCAAKVKAGTRCHYWTEENPCYLGECRNGRCVETMTKGSIKVTAAKKTNTNRKLNSQVGCYNENKCCAHWASKGECSKNVDYMNQYCKASCGQCFTSTYLLTDDCSDRHNQCSAWARNGECEKANKEWMSENCRKSCQHASITIEDVEAGLNLANALKILGCQGQVKKAKVVHPPGVDLGAAGFLQPSADLGLVQTRLDECIDFKCACDFIDGAELNGDDCILKGGQPMQKVIRREYRTLSDGERKRLYEAFWELHNSSQYHHYVGQHRHANTAAGAHAGPAFVGWHREYLKRLELSMRSTDPTLFIPYIDWTFEDALENPEDSVLFSEYLMGESPPPPAGGFVFNGPFKGWTTREGNPGINRSVGATFNGTKFRPIALENVTYLLNLNNDKFDIGFLPFPAAERGCPYLDLNNGSDIENIHGRAHLFVGGDMSDFPTSSNDPIFFMLHSFVDYLWETWRQTKQTAAQRETQYPRDDQRCSSVQHFLSANMYPFTPLNNRDGLSNNYTKFLYEYAPSPTCSDSLPLGCNSEFLFCDLSHGAPRCSSKIKPGAKCGGYTRGEEPCYRGECVGGRCVLSPGGTPRPRTTPRPTPGGTLQRTETCYNENKCCQNWAARGQCNLNPDYMRRTCPASCESCTPTRYRLADVVARTTPAPLNCDATEGCYNENACCPYWSIFDECRSNSVWMACNCRVSCGVCYPDSYTYGSCIDYHRMCRSWASQGECAKNPWMAENCRASCGTCYSAQQLSSLCDRKSGPNARAPLGLTSPVRRARVQHPTVQIPNGRGVYNANLPWWAVNQNNGQFGGQFGGSPYGENGQGGFNGFNQGGFSQNPSGAWRLTMRIVICGLLLGFAKAQDPCASAPNPTMRSLCLQIQRWDGRARSSASRKTVALPPGMAGDMAVGAPKNPFAAGASMAADFAPIAANIYQCMTLTCMCSYLQGTTAPNGQCTLRNGQSLRKAYRKEYRQLSDAERQKLHEAYWSLKNSGEYDNLARTHRDADRAESAHAGPAFPMWHREFIKRFEFALRQIDPSISLPYVDWTMDAALPNSKDSVLFSSYLMGEHQGRTGCLGAPFANWRTIEGRACVMRATGTNGTLKPMEQRQIDALLADQNVITMLGFPARKNGCPYNLNFNILEFVHGQSHLFIGGDMGDTPTSSNDPIFFLHHAYVDYVWEMWRERWQSRAEREIRYPPDNQQCSSVQHFANNNMMPFTPMKNRDGLSNMYLDNLWEYAPRPTCSAGNINGCASQFLFCDLSHGAARCVSKIKPGAPCNFYRSGESPCYHGVCRNNVCVITGPAPPTPRTPSRNPPKRILPQENCRASCGSCYSEFELSEMCGKGSAGSVRPTAPARNMRRRTHAAPRGGWGASRGPWWGRRRNWGMFNDDFGMFDSWLLLISILINGALAQNGTAGAEGPLPPHTECENMPDANAKHMCIMLREWDKKAQAASTKKKIALPPGMLEGLGTGAVGAEFAPIASTVYQCMDIACMCGYFNGNTAPNGACQLPGGKMLGKAQRKEYRLLSDEERERLHAAFWTIKKNGEYDALARIHRKADTNGGAHSGPAFLPWHREYVKRIEFALRQVDPTLHLPYIDWTLEDALENPKDTVLFSEYLLGESDPNSFIKNGPFVNWPTLEGHQGINRSIGPLQFTRPMTKAQVDWWLSQSAVENVLAFTANRPTCRIQLQYNYPEYTHGNGHTFVGGDMFDIPTAANDPSFFMHHCFVDALFEEWRQRQQSRSDREFAYPQDDMACSTPQHFGAANMYPFVPLKNIDGLSNKFTDNLFTYAPRPTCSQGNANGCGSKFLFCDMSHGQPRCSAKIKPGARCPQYRNGENPCYAGACQGGVCVLNANPPPPVTVPTVTTAPVVPMNPVVSYIFSLGNSFELDSYRRHVSTKTHAALHGHLKDNASGIPNTCSSGVRRVVVSASRDTNWPMVIK</sequence>
<protein>
    <recommendedName>
        <fullName evidence="5">ShKT domain-containing protein</fullName>
    </recommendedName>
</protein>
<evidence type="ECO:0000313" key="6">
    <source>
        <dbReference type="EMBL" id="PAV85950.1"/>
    </source>
</evidence>
<dbReference type="PRINTS" id="PR00092">
    <property type="entry name" value="TYROSINASE"/>
</dbReference>
<dbReference type="PROSITE" id="PS00498">
    <property type="entry name" value="TYROSINASE_2"/>
    <property type="match status" value="4"/>
</dbReference>
<dbReference type="GO" id="GO:0046872">
    <property type="term" value="F:metal ion binding"/>
    <property type="evidence" value="ECO:0007669"/>
    <property type="project" value="UniProtKB-KW"/>
</dbReference>
<dbReference type="STRING" id="2018661.A0A2A2LIJ1"/>
<feature type="disulfide bond" evidence="3">
    <location>
        <begin position="391"/>
        <end position="425"/>
    </location>
</feature>
<dbReference type="Pfam" id="PF01549">
    <property type="entry name" value="ShK"/>
    <property type="match status" value="5"/>
</dbReference>
<dbReference type="SUPFAM" id="SSF48056">
    <property type="entry name" value="Di-copper centre-containing domain"/>
    <property type="match status" value="4"/>
</dbReference>
<feature type="region of interest" description="Disordered" evidence="4">
    <location>
        <begin position="1672"/>
        <end position="1694"/>
    </location>
</feature>
<feature type="domain" description="ShKT" evidence="5">
    <location>
        <begin position="436"/>
        <end position="471"/>
    </location>
</feature>
<feature type="domain" description="ShKT" evidence="5">
    <location>
        <begin position="994"/>
        <end position="1028"/>
    </location>
</feature>
<dbReference type="PROSITE" id="PS51670">
    <property type="entry name" value="SHKT"/>
    <property type="match status" value="5"/>
</dbReference>
<dbReference type="OrthoDB" id="6132182at2759"/>
<dbReference type="EMBL" id="LIAE01006712">
    <property type="protein sequence ID" value="PAV85950.1"/>
    <property type="molecule type" value="Genomic_DNA"/>
</dbReference>
<keyword evidence="3" id="KW-1015">Disulfide bond</keyword>
<name>A0A2A2LIJ1_9BILA</name>
<reference evidence="6 7" key="1">
    <citation type="journal article" date="2017" name="Curr. Biol.">
        <title>Genome architecture and evolution of a unichromosomal asexual nematode.</title>
        <authorList>
            <person name="Fradin H."/>
            <person name="Zegar C."/>
            <person name="Gutwein M."/>
            <person name="Lucas J."/>
            <person name="Kovtun M."/>
            <person name="Corcoran D."/>
            <person name="Baugh L.R."/>
            <person name="Kiontke K."/>
            <person name="Gunsalus K."/>
            <person name="Fitch D.H."/>
            <person name="Piano F."/>
        </authorList>
    </citation>
    <scope>NUCLEOTIDE SEQUENCE [LARGE SCALE GENOMIC DNA]</scope>
    <source>
        <strain evidence="6">PF1309</strain>
    </source>
</reference>
<gene>
    <name evidence="6" type="ORF">WR25_23546</name>
</gene>
<dbReference type="InterPro" id="IPR050316">
    <property type="entry name" value="Tyrosinase/Hemocyanin"/>
</dbReference>
<evidence type="ECO:0000259" key="5">
    <source>
        <dbReference type="PROSITE" id="PS51670"/>
    </source>
</evidence>
<feature type="disulfide bond" evidence="3">
    <location>
        <begin position="933"/>
        <end position="967"/>
    </location>
</feature>
<dbReference type="Proteomes" id="UP000218231">
    <property type="component" value="Unassembled WGS sequence"/>
</dbReference>
<keyword evidence="7" id="KW-1185">Reference proteome</keyword>
<dbReference type="SMART" id="SM00254">
    <property type="entry name" value="ShKT"/>
    <property type="match status" value="5"/>
</dbReference>
<evidence type="ECO:0000313" key="7">
    <source>
        <dbReference type="Proteomes" id="UP000218231"/>
    </source>
</evidence>